<reference evidence="2" key="1">
    <citation type="submission" date="2021-02" db="EMBL/GenBank/DDBJ databases">
        <authorList>
            <person name="Dougan E. K."/>
            <person name="Rhodes N."/>
            <person name="Thang M."/>
            <person name="Chan C."/>
        </authorList>
    </citation>
    <scope>NUCLEOTIDE SEQUENCE</scope>
</reference>
<dbReference type="AlphaFoldDB" id="A0A813GF48"/>
<feature type="region of interest" description="Disordered" evidence="1">
    <location>
        <begin position="1"/>
        <end position="55"/>
    </location>
</feature>
<name>A0A813GF48_POLGL</name>
<keyword evidence="3" id="KW-1185">Reference proteome</keyword>
<organism evidence="2 3">
    <name type="scientific">Polarella glacialis</name>
    <name type="common">Dinoflagellate</name>
    <dbReference type="NCBI Taxonomy" id="89957"/>
    <lineage>
        <taxon>Eukaryota</taxon>
        <taxon>Sar</taxon>
        <taxon>Alveolata</taxon>
        <taxon>Dinophyceae</taxon>
        <taxon>Suessiales</taxon>
        <taxon>Suessiaceae</taxon>
        <taxon>Polarella</taxon>
    </lineage>
</organism>
<protein>
    <recommendedName>
        <fullName evidence="4">Pre-mRNA-splicing factor SLU7</fullName>
    </recommendedName>
</protein>
<gene>
    <name evidence="2" type="ORF">PGLA1383_LOCUS41944</name>
</gene>
<evidence type="ECO:0008006" key="4">
    <source>
        <dbReference type="Google" id="ProtNLM"/>
    </source>
</evidence>
<sequence length="608" mass="67895">MAEPAAELAPAGQLDPPEAAKQPHWHQAQVQQKQREREQQQVRQHKEQHQQQVTMAAAIGKQDQEVAGVVEDRPFAQSALYQENRLQHGHSEVWGSWFDNSQQRWGYGCCRSVERAERCALAGDTSAEVHPTADAVDAVSTESLEELPPRSSFSEPEIFVVRWVRAVLHEWRQRLEDQSGTALALGKRFASAAQLEEAERAIAPLIQLLEANSASFWRGEAVHIWSVGHKRWMTEAKVSQVVKANAVNGDSRHPAGSVLVAFAQDEDSERKGRKWVTPPHFETLLRKAHKADLSQEAIDKLARISELALEREYSAANQEKEKLEKEDDVVPEIGSQAHNSKQLDPVLAKFWAKQQEREEKGESDIGEIGSAADKSVKLDPVLAKRWSQQQEREKKDWSEIGEIGSAADKSLKIDPELAKLREKLISDKCAVDNFSSVAKPSGRQESELMRLQTRMAHMQEARAEAEGSAAQRTLLSIRAGQDSMHRIPWTSVTASNGQSCIADQVRWSAVVLEGLDIELEISILLRPPAGIAEDQGSQPQQVELVLQRQARGTTFVSGVTPGHDRKLLAAGVGGQGDKRMEVEALIFKFSNRYSWFRSKEIELVVLHD</sequence>
<dbReference type="OMA" id="GHSEVWG"/>
<evidence type="ECO:0000256" key="1">
    <source>
        <dbReference type="SAM" id="MobiDB-lite"/>
    </source>
</evidence>
<proteinExistence type="predicted"/>
<feature type="compositionally biased region" description="Basic and acidic residues" evidence="1">
    <location>
        <begin position="33"/>
        <end position="49"/>
    </location>
</feature>
<comment type="caution">
    <text evidence="2">The sequence shown here is derived from an EMBL/GenBank/DDBJ whole genome shotgun (WGS) entry which is preliminary data.</text>
</comment>
<accession>A0A813GF48</accession>
<dbReference type="OrthoDB" id="10250354at2759"/>
<dbReference type="EMBL" id="CAJNNV010028505">
    <property type="protein sequence ID" value="CAE8624841.1"/>
    <property type="molecule type" value="Genomic_DNA"/>
</dbReference>
<dbReference type="Proteomes" id="UP000654075">
    <property type="component" value="Unassembled WGS sequence"/>
</dbReference>
<evidence type="ECO:0000313" key="3">
    <source>
        <dbReference type="Proteomes" id="UP000654075"/>
    </source>
</evidence>
<evidence type="ECO:0000313" key="2">
    <source>
        <dbReference type="EMBL" id="CAE8624841.1"/>
    </source>
</evidence>